<dbReference type="Proteomes" id="UP000054776">
    <property type="component" value="Unassembled WGS sequence"/>
</dbReference>
<dbReference type="SUPFAM" id="SSF53187">
    <property type="entry name" value="Zn-dependent exopeptidases"/>
    <property type="match status" value="1"/>
</dbReference>
<name>A0A0V1C186_TRISP</name>
<dbReference type="AlphaFoldDB" id="A0A0V1C186"/>
<dbReference type="PANTHER" id="PTHR11705">
    <property type="entry name" value="PROTEASE FAMILY M14 CARBOXYPEPTIDASE A,B"/>
    <property type="match status" value="1"/>
</dbReference>
<keyword evidence="6" id="KW-0732">Signal</keyword>
<dbReference type="GO" id="GO:0005615">
    <property type="term" value="C:extracellular space"/>
    <property type="evidence" value="ECO:0007669"/>
    <property type="project" value="TreeGrafter"/>
</dbReference>
<dbReference type="PROSITE" id="PS52035">
    <property type="entry name" value="PEPTIDASE_M14"/>
    <property type="match status" value="1"/>
</dbReference>
<evidence type="ECO:0000256" key="1">
    <source>
        <dbReference type="ARBA" id="ARBA00001947"/>
    </source>
</evidence>
<evidence type="ECO:0000256" key="10">
    <source>
        <dbReference type="ARBA" id="ARBA00023157"/>
    </source>
</evidence>
<evidence type="ECO:0000256" key="6">
    <source>
        <dbReference type="ARBA" id="ARBA00022729"/>
    </source>
</evidence>
<dbReference type="InParanoid" id="A0A0V1C186"/>
<dbReference type="Pfam" id="PF02244">
    <property type="entry name" value="Propep_M14"/>
    <property type="match status" value="1"/>
</dbReference>
<feature type="active site" description="Proton donor/acceptor" evidence="11">
    <location>
        <position position="467"/>
    </location>
</feature>
<dbReference type="EMBL" id="JYDH01000002">
    <property type="protein sequence ID" value="KRY43085.1"/>
    <property type="molecule type" value="Genomic_DNA"/>
</dbReference>
<dbReference type="eggNOG" id="KOG2650">
    <property type="taxonomic scope" value="Eukaryota"/>
</dbReference>
<evidence type="ECO:0000256" key="11">
    <source>
        <dbReference type="PROSITE-ProRule" id="PRU01379"/>
    </source>
</evidence>
<evidence type="ECO:0000256" key="4">
    <source>
        <dbReference type="ARBA" id="ARBA00022670"/>
    </source>
</evidence>
<dbReference type="Gene3D" id="3.40.630.10">
    <property type="entry name" value="Zn peptidases"/>
    <property type="match status" value="1"/>
</dbReference>
<dbReference type="InterPro" id="IPR036990">
    <property type="entry name" value="M14A-like_propep"/>
</dbReference>
<dbReference type="PANTHER" id="PTHR11705:SF91">
    <property type="entry name" value="FI01817P-RELATED"/>
    <property type="match status" value="1"/>
</dbReference>
<evidence type="ECO:0000256" key="2">
    <source>
        <dbReference type="ARBA" id="ARBA00005988"/>
    </source>
</evidence>
<keyword evidence="7" id="KW-0378">Hydrolase</keyword>
<protein>
    <submittedName>
        <fullName evidence="13">Carboxypeptidase A1</fullName>
    </submittedName>
</protein>
<dbReference type="SUPFAM" id="SSF54897">
    <property type="entry name" value="Protease propeptides/inhibitors"/>
    <property type="match status" value="1"/>
</dbReference>
<dbReference type="FunFam" id="3.40.630.10:FF:000084">
    <property type="entry name" value="Carboxypeptidase B2"/>
    <property type="match status" value="1"/>
</dbReference>
<organism evidence="13 14">
    <name type="scientific">Trichinella spiralis</name>
    <name type="common">Trichina worm</name>
    <dbReference type="NCBI Taxonomy" id="6334"/>
    <lineage>
        <taxon>Eukaryota</taxon>
        <taxon>Metazoa</taxon>
        <taxon>Ecdysozoa</taxon>
        <taxon>Nematoda</taxon>
        <taxon>Enoplea</taxon>
        <taxon>Dorylaimia</taxon>
        <taxon>Trichinellida</taxon>
        <taxon>Trichinellidae</taxon>
        <taxon>Trichinella</taxon>
    </lineage>
</organism>
<evidence type="ECO:0000256" key="3">
    <source>
        <dbReference type="ARBA" id="ARBA00022645"/>
    </source>
</evidence>
<evidence type="ECO:0000256" key="8">
    <source>
        <dbReference type="ARBA" id="ARBA00022833"/>
    </source>
</evidence>
<dbReference type="GO" id="GO:0006508">
    <property type="term" value="P:proteolysis"/>
    <property type="evidence" value="ECO:0007669"/>
    <property type="project" value="UniProtKB-KW"/>
</dbReference>
<keyword evidence="5" id="KW-0479">Metal-binding</keyword>
<dbReference type="CDD" id="cd03860">
    <property type="entry name" value="M14_CP_A-B_like"/>
    <property type="match status" value="1"/>
</dbReference>
<dbReference type="OrthoDB" id="3626597at2759"/>
<comment type="cofactor">
    <cofactor evidence="1">
        <name>Zn(2+)</name>
        <dbReference type="ChEBI" id="CHEBI:29105"/>
    </cofactor>
</comment>
<keyword evidence="9" id="KW-0482">Metalloprotease</keyword>
<keyword evidence="8" id="KW-0862">Zinc</keyword>
<accession>A0A0V1C186</accession>
<comment type="similarity">
    <text evidence="2 11">Belongs to the peptidase M14 family.</text>
</comment>
<evidence type="ECO:0000313" key="14">
    <source>
        <dbReference type="Proteomes" id="UP000054776"/>
    </source>
</evidence>
<sequence>MFQLQHCWQRNCQTLLLFTIKIKHFPCKKSLNSQQMSNAQVFLLYFLHLTACLCFSQAQRPSPSTIGNNEDVYKVFRFYTNTTDDLHFVMMLQDAAAKLNLNFWTETVRTNSPVDVMIPEKSVPYIEKLCQINNIMYEITIENVHKLIQEKKAMAEKRKQFSRTFKDFVGSKRPLYDHSDYQSYNKMYRFMEALENAYPENAKVLTLGKTRNGKPIYMIKIAENLNASGKKGFWINAGIHAREWASSSTAIIENCFFLGLIWYIVPLLNVDGYEFTRRNTHPDVSYLNILTMNTVRLWRKNRSPAECLNNGQCCRGVDLNRNFNFNFGGEGSSTDPCDETFQGPFAFSEPESRAVRDFVLAHKNHLGAFIDLHTYSQLWIHPYGHRPDTYPADVDDLKMTGIQAINELYSLYGTRYKVGSGADTLCMSWKQYFLHLMCIFLFTDPASGGMADWVKSATKIKYTYLIELRPDEWVYDGFILDQAQILPTARETWQGIKVVADAVLRETHKASIRSVFQYLLYIIIHLIFAKYFVSKLKLAYEEEYCDYTIDMVKMTKKVELENMGRCRFI</sequence>
<dbReference type="InterPro" id="IPR003146">
    <property type="entry name" value="M14A_act_pep"/>
</dbReference>
<evidence type="ECO:0000313" key="13">
    <source>
        <dbReference type="EMBL" id="KRY43085.1"/>
    </source>
</evidence>
<dbReference type="Gene3D" id="3.30.70.340">
    <property type="entry name" value="Metallocarboxypeptidase-like"/>
    <property type="match status" value="1"/>
</dbReference>
<evidence type="ECO:0000256" key="9">
    <source>
        <dbReference type="ARBA" id="ARBA00023049"/>
    </source>
</evidence>
<evidence type="ECO:0000256" key="5">
    <source>
        <dbReference type="ARBA" id="ARBA00022723"/>
    </source>
</evidence>
<dbReference type="GO" id="GO:0008270">
    <property type="term" value="F:zinc ion binding"/>
    <property type="evidence" value="ECO:0007669"/>
    <property type="project" value="InterPro"/>
</dbReference>
<keyword evidence="14" id="KW-1185">Reference proteome</keyword>
<proteinExistence type="inferred from homology"/>
<comment type="caution">
    <text evidence="13">The sequence shown here is derived from an EMBL/GenBank/DDBJ whole genome shotgun (WGS) entry which is preliminary data.</text>
</comment>
<feature type="domain" description="Peptidase M14" evidence="12">
    <location>
        <begin position="180"/>
        <end position="503"/>
    </location>
</feature>
<dbReference type="FunCoup" id="A0A0V1C186">
    <property type="interactions" value="19"/>
</dbReference>
<evidence type="ECO:0000259" key="12">
    <source>
        <dbReference type="PROSITE" id="PS52035"/>
    </source>
</evidence>
<keyword evidence="3 13" id="KW-0121">Carboxypeptidase</keyword>
<keyword evidence="10" id="KW-1015">Disulfide bond</keyword>
<dbReference type="GO" id="GO:0004181">
    <property type="term" value="F:metallocarboxypeptidase activity"/>
    <property type="evidence" value="ECO:0007669"/>
    <property type="project" value="InterPro"/>
</dbReference>
<gene>
    <name evidence="13" type="primary">CPA1</name>
    <name evidence="13" type="ORF">T01_1963</name>
</gene>
<dbReference type="SMART" id="SM00631">
    <property type="entry name" value="Zn_pept"/>
    <property type="match status" value="1"/>
</dbReference>
<dbReference type="InterPro" id="IPR000834">
    <property type="entry name" value="Peptidase_M14"/>
</dbReference>
<evidence type="ECO:0000256" key="7">
    <source>
        <dbReference type="ARBA" id="ARBA00022801"/>
    </source>
</evidence>
<dbReference type="PRINTS" id="PR00765">
    <property type="entry name" value="CRBOXYPTASEA"/>
</dbReference>
<keyword evidence="4" id="KW-0645">Protease</keyword>
<dbReference type="Pfam" id="PF00246">
    <property type="entry name" value="Peptidase_M14"/>
    <property type="match status" value="1"/>
</dbReference>
<reference evidence="13 14" key="1">
    <citation type="submission" date="2015-01" db="EMBL/GenBank/DDBJ databases">
        <title>Evolution of Trichinella species and genotypes.</title>
        <authorList>
            <person name="Korhonen P.K."/>
            <person name="Edoardo P."/>
            <person name="Giuseppe L.R."/>
            <person name="Gasser R.B."/>
        </authorList>
    </citation>
    <scope>NUCLEOTIDE SEQUENCE [LARGE SCALE GENOMIC DNA]</scope>
    <source>
        <strain evidence="13">ISS3</strain>
    </source>
</reference>